<dbReference type="EMBL" id="VOGB01000003">
    <property type="protein sequence ID" value="MQM71936.1"/>
    <property type="molecule type" value="Genomic_DNA"/>
</dbReference>
<dbReference type="InterPro" id="IPR050415">
    <property type="entry name" value="MRET"/>
</dbReference>
<keyword evidence="3" id="KW-1185">Reference proteome</keyword>
<protein>
    <submittedName>
        <fullName evidence="2">FAD-dependent oxidoreductase</fullName>
    </submittedName>
</protein>
<dbReference type="InterPro" id="IPR039261">
    <property type="entry name" value="FNR_nucleotide-bd"/>
</dbReference>
<reference evidence="2" key="1">
    <citation type="journal article" date="2020" name="Appl. Environ. Microbiol.">
        <title>Medium-Chain Fatty Acid Synthesis by 'Candidatus Weimeria bifida' gen. nov., sp. nov., and 'Candidatus Pseudoramibacter fermentans' sp. nov.</title>
        <authorList>
            <person name="Scarborough M.J."/>
            <person name="Myers K.S."/>
            <person name="Donohue T.J."/>
            <person name="Noguera D.R."/>
        </authorList>
    </citation>
    <scope>NUCLEOTIDE SEQUENCE</scope>
    <source>
        <strain evidence="2">EUB1.1</strain>
    </source>
</reference>
<feature type="domain" description="FAD-binding FR-type" evidence="1">
    <location>
        <begin position="1"/>
        <end position="106"/>
    </location>
</feature>
<dbReference type="CDD" id="cd00322">
    <property type="entry name" value="FNR_like"/>
    <property type="match status" value="1"/>
</dbReference>
<evidence type="ECO:0000313" key="2">
    <source>
        <dbReference type="EMBL" id="MQM71936.1"/>
    </source>
</evidence>
<accession>A0A6L5GPQ2</accession>
<name>A0A6L5GPQ2_9FIRM</name>
<dbReference type="PROSITE" id="PS51384">
    <property type="entry name" value="FAD_FR"/>
    <property type="match status" value="1"/>
</dbReference>
<evidence type="ECO:0000259" key="1">
    <source>
        <dbReference type="PROSITE" id="PS51384"/>
    </source>
</evidence>
<comment type="caution">
    <text evidence="2">The sequence shown here is derived from an EMBL/GenBank/DDBJ whole genome shotgun (WGS) entry which is preliminary data.</text>
</comment>
<dbReference type="AlphaFoldDB" id="A0A6L5GPQ2"/>
<dbReference type="PANTHER" id="PTHR47354">
    <property type="entry name" value="NADH OXIDOREDUCTASE HCR"/>
    <property type="match status" value="1"/>
</dbReference>
<dbReference type="InterPro" id="IPR001433">
    <property type="entry name" value="OxRdtase_FAD/NAD-bd"/>
</dbReference>
<dbReference type="SUPFAM" id="SSF63380">
    <property type="entry name" value="Riboflavin synthase domain-like"/>
    <property type="match status" value="1"/>
</dbReference>
<organism evidence="2 3">
    <name type="scientific">Candidatus Pseudoramibacter fermentans</name>
    <dbReference type="NCBI Taxonomy" id="2594427"/>
    <lineage>
        <taxon>Bacteria</taxon>
        <taxon>Bacillati</taxon>
        <taxon>Bacillota</taxon>
        <taxon>Clostridia</taxon>
        <taxon>Eubacteriales</taxon>
        <taxon>Eubacteriaceae</taxon>
        <taxon>Pseudoramibacter</taxon>
    </lineage>
</organism>
<dbReference type="InterPro" id="IPR017938">
    <property type="entry name" value="Riboflavin_synthase-like_b-brl"/>
</dbReference>
<dbReference type="PANTHER" id="PTHR47354:SF5">
    <property type="entry name" value="PROTEIN RFBI"/>
    <property type="match status" value="1"/>
</dbReference>
<dbReference type="PRINTS" id="PR00410">
    <property type="entry name" value="PHEHYDRXLASE"/>
</dbReference>
<evidence type="ECO:0000313" key="3">
    <source>
        <dbReference type="Proteomes" id="UP000473648"/>
    </source>
</evidence>
<dbReference type="InterPro" id="IPR017927">
    <property type="entry name" value="FAD-bd_FR_type"/>
</dbReference>
<sequence>MKLYPAAISQIVKETSDTYSFILEIPDGYTWTAGQHALWRFQDYTVSPDEKPGRVFTIASAPADGFLMFTTRIAEPHSDFKDILLNRVKPGDVMLVANALGSYTFHDTTDRALVIAGGIGITPIRSLLKDMAARHDTSKKVTVLYSDDRGEFAYGPFWDEVRSTLPNVDLQLISNRDDFTGGVDAYAKAHGSGAEYLIAGSPGMNKAFADTLTGLGVTADRIVTDDFRGY</sequence>
<dbReference type="Gene3D" id="2.40.30.10">
    <property type="entry name" value="Translation factors"/>
    <property type="match status" value="1"/>
</dbReference>
<dbReference type="GO" id="GO:0016491">
    <property type="term" value="F:oxidoreductase activity"/>
    <property type="evidence" value="ECO:0007669"/>
    <property type="project" value="InterPro"/>
</dbReference>
<dbReference type="SUPFAM" id="SSF52343">
    <property type="entry name" value="Ferredoxin reductase-like, C-terminal NADP-linked domain"/>
    <property type="match status" value="1"/>
</dbReference>
<gene>
    <name evidence="2" type="ORF">FRC53_00565</name>
</gene>
<dbReference type="Pfam" id="PF00175">
    <property type="entry name" value="NAD_binding_1"/>
    <property type="match status" value="1"/>
</dbReference>
<dbReference type="Proteomes" id="UP000473648">
    <property type="component" value="Unassembled WGS sequence"/>
</dbReference>
<dbReference type="Gene3D" id="3.40.50.80">
    <property type="entry name" value="Nucleotide-binding domain of ferredoxin-NADP reductase (FNR) module"/>
    <property type="match status" value="1"/>
</dbReference>
<proteinExistence type="predicted"/>